<evidence type="ECO:0000256" key="12">
    <source>
        <dbReference type="ARBA" id="ARBA00023012"/>
    </source>
</evidence>
<feature type="transmembrane region" description="Helical" evidence="14">
    <location>
        <begin position="12"/>
        <end position="35"/>
    </location>
</feature>
<dbReference type="Pfam" id="PF00512">
    <property type="entry name" value="HisKA"/>
    <property type="match status" value="1"/>
</dbReference>
<evidence type="ECO:0000256" key="5">
    <source>
        <dbReference type="ARBA" id="ARBA00022553"/>
    </source>
</evidence>
<comment type="function">
    <text evidence="14">Member of a two-component regulatory system.</text>
</comment>
<evidence type="ECO:0000256" key="13">
    <source>
        <dbReference type="ARBA" id="ARBA00023136"/>
    </source>
</evidence>
<dbReference type="SUPFAM" id="SSF47384">
    <property type="entry name" value="Homodimeric domain of signal transducing histidine kinase"/>
    <property type="match status" value="1"/>
</dbReference>
<keyword evidence="8 14" id="KW-0547">Nucleotide-binding</keyword>
<dbReference type="GO" id="GO:0005524">
    <property type="term" value="F:ATP binding"/>
    <property type="evidence" value="ECO:0007669"/>
    <property type="project" value="UniProtKB-KW"/>
</dbReference>
<evidence type="ECO:0000256" key="8">
    <source>
        <dbReference type="ARBA" id="ARBA00022741"/>
    </source>
</evidence>
<dbReference type="SMART" id="SM00304">
    <property type="entry name" value="HAMP"/>
    <property type="match status" value="1"/>
</dbReference>
<reference evidence="17 18" key="1">
    <citation type="submission" date="2016-03" db="EMBL/GenBank/DDBJ databases">
        <title>Draft Genome Assembly of Pseudomonas putida strain CBF10-2.</title>
        <authorList>
            <person name="Iyer R.S."/>
            <person name="Damania A."/>
        </authorList>
    </citation>
    <scope>NUCLEOTIDE SEQUENCE [LARGE SCALE GENOMIC DNA]</scope>
    <source>
        <strain evidence="17 18">CBF10-2</strain>
    </source>
</reference>
<feature type="domain" description="HAMP" evidence="16">
    <location>
        <begin position="187"/>
        <end position="240"/>
    </location>
</feature>
<dbReference type="SMART" id="SM00388">
    <property type="entry name" value="HisKA"/>
    <property type="match status" value="1"/>
</dbReference>
<evidence type="ECO:0000313" key="17">
    <source>
        <dbReference type="EMBL" id="OAI92848.1"/>
    </source>
</evidence>
<feature type="domain" description="Histidine kinase" evidence="15">
    <location>
        <begin position="248"/>
        <end position="460"/>
    </location>
</feature>
<dbReference type="InterPro" id="IPR005467">
    <property type="entry name" value="His_kinase_dom"/>
</dbReference>
<evidence type="ECO:0000256" key="14">
    <source>
        <dbReference type="RuleBase" id="RU364088"/>
    </source>
</evidence>
<dbReference type="CDD" id="cd00075">
    <property type="entry name" value="HATPase"/>
    <property type="match status" value="1"/>
</dbReference>
<dbReference type="Gene3D" id="3.30.565.10">
    <property type="entry name" value="Histidine kinase-like ATPase, C-terminal domain"/>
    <property type="match status" value="1"/>
</dbReference>
<comment type="caution">
    <text evidence="17">The sequence shown here is derived from an EMBL/GenBank/DDBJ whole genome shotgun (WGS) entry which is preliminary data.</text>
</comment>
<dbReference type="SMART" id="SM00387">
    <property type="entry name" value="HATPase_c"/>
    <property type="match status" value="1"/>
</dbReference>
<name>A0A177SPB8_PSEPU</name>
<evidence type="ECO:0000259" key="15">
    <source>
        <dbReference type="PROSITE" id="PS50109"/>
    </source>
</evidence>
<dbReference type="InterPro" id="IPR036890">
    <property type="entry name" value="HATPase_C_sf"/>
</dbReference>
<sequence>MSWKTVRANSLALRLSALFTGVAALVFVLIGWALYKQVDRSLDLLPSAELEARYSVLESSLMRFGNQEHWGKVTRKLDLLSEEDRRIRFWVVSSDSRYEYGQPDAVIRHIAEGRPGMRDVYLADSPYPFKIMLSELPALEQRPPLRFLIGIDTDTFWNTQRTLLIALVSLAVVGVLLASALGYWVARIGLRPLRQLSDEAQQLAPPRLSGRLRVSALPPELEQFAQAFNAALERVDQAYSRLEAFNADVAHELRSPLTNLIGQTQVALTRGRSAEHYFEVLQSNLEELERLRSIVNDMLFLASADQGSKATALISTSLAEEVATTLDYLDFILEDAQVRVEVTGDAQVRIEKAHLRRALINLINNAVQHTGAQQVIHVSIDSSEGQVRIAVSNPGPAIGDEHLARLFERFYRVDAARSNAGGGNHGLGLAIVKAIAVMHGGSVFVRSQDGANTFGILLPA</sequence>
<dbReference type="InterPro" id="IPR006290">
    <property type="entry name" value="CztS_silS_copS"/>
</dbReference>
<dbReference type="InterPro" id="IPR003594">
    <property type="entry name" value="HATPase_dom"/>
</dbReference>
<keyword evidence="6 14" id="KW-0808">Transferase</keyword>
<dbReference type="SUPFAM" id="SSF55874">
    <property type="entry name" value="ATPase domain of HSP90 chaperone/DNA topoisomerase II/histidine kinase"/>
    <property type="match status" value="1"/>
</dbReference>
<proteinExistence type="predicted"/>
<keyword evidence="13 14" id="KW-0472">Membrane</keyword>
<dbReference type="InterPro" id="IPR050428">
    <property type="entry name" value="TCS_sensor_his_kinase"/>
</dbReference>
<keyword evidence="9 14" id="KW-0418">Kinase</keyword>
<evidence type="ECO:0000256" key="11">
    <source>
        <dbReference type="ARBA" id="ARBA00022989"/>
    </source>
</evidence>
<organism evidence="17 18">
    <name type="scientific">Pseudomonas putida</name>
    <name type="common">Arthrobacter siderocapsulatus</name>
    <dbReference type="NCBI Taxonomy" id="303"/>
    <lineage>
        <taxon>Bacteria</taxon>
        <taxon>Pseudomonadati</taxon>
        <taxon>Pseudomonadota</taxon>
        <taxon>Gammaproteobacteria</taxon>
        <taxon>Pseudomonadales</taxon>
        <taxon>Pseudomonadaceae</taxon>
        <taxon>Pseudomonas</taxon>
    </lineage>
</organism>
<evidence type="ECO:0000256" key="7">
    <source>
        <dbReference type="ARBA" id="ARBA00022692"/>
    </source>
</evidence>
<dbReference type="PANTHER" id="PTHR45436">
    <property type="entry name" value="SENSOR HISTIDINE KINASE YKOH"/>
    <property type="match status" value="1"/>
</dbReference>
<dbReference type="PANTHER" id="PTHR45436:SF9">
    <property type="entry name" value="SENSOR PROTEIN"/>
    <property type="match status" value="1"/>
</dbReference>
<protein>
    <recommendedName>
        <fullName evidence="14">Sensor protein</fullName>
        <ecNumber evidence="14">2.7.13.3</ecNumber>
    </recommendedName>
</protein>
<comment type="subcellular location">
    <subcellularLocation>
        <location evidence="2 14">Cell inner membrane</location>
    </subcellularLocation>
</comment>
<dbReference type="GO" id="GO:0005886">
    <property type="term" value="C:plasma membrane"/>
    <property type="evidence" value="ECO:0007669"/>
    <property type="project" value="UniProtKB-SubCell"/>
</dbReference>
<dbReference type="Gene3D" id="6.10.340.10">
    <property type="match status" value="1"/>
</dbReference>
<dbReference type="FunFam" id="1.10.287.130:FF:000001">
    <property type="entry name" value="Two-component sensor histidine kinase"/>
    <property type="match status" value="1"/>
</dbReference>
<dbReference type="InterPro" id="IPR004358">
    <property type="entry name" value="Sig_transdc_His_kin-like_C"/>
</dbReference>
<keyword evidence="3 14" id="KW-1003">Cell membrane</keyword>
<dbReference type="PRINTS" id="PR00344">
    <property type="entry name" value="BCTRLSENSOR"/>
</dbReference>
<keyword evidence="5" id="KW-0597">Phosphoprotein</keyword>
<dbReference type="Gene3D" id="1.10.287.130">
    <property type="match status" value="1"/>
</dbReference>
<evidence type="ECO:0000256" key="3">
    <source>
        <dbReference type="ARBA" id="ARBA00022475"/>
    </source>
</evidence>
<dbReference type="Pfam" id="PF00672">
    <property type="entry name" value="HAMP"/>
    <property type="match status" value="1"/>
</dbReference>
<keyword evidence="10 14" id="KW-0067">ATP-binding</keyword>
<dbReference type="InterPro" id="IPR003660">
    <property type="entry name" value="HAMP_dom"/>
</dbReference>
<dbReference type="GO" id="GO:0000155">
    <property type="term" value="F:phosphorelay sensor kinase activity"/>
    <property type="evidence" value="ECO:0007669"/>
    <property type="project" value="InterPro"/>
</dbReference>
<evidence type="ECO:0000256" key="2">
    <source>
        <dbReference type="ARBA" id="ARBA00004533"/>
    </source>
</evidence>
<dbReference type="EMBL" id="LUCV01000015">
    <property type="protein sequence ID" value="OAI92848.1"/>
    <property type="molecule type" value="Genomic_DNA"/>
</dbReference>
<evidence type="ECO:0000259" key="16">
    <source>
        <dbReference type="PROSITE" id="PS50885"/>
    </source>
</evidence>
<evidence type="ECO:0000256" key="1">
    <source>
        <dbReference type="ARBA" id="ARBA00000085"/>
    </source>
</evidence>
<feature type="transmembrane region" description="Helical" evidence="14">
    <location>
        <begin position="163"/>
        <end position="186"/>
    </location>
</feature>
<dbReference type="CDD" id="cd00082">
    <property type="entry name" value="HisKA"/>
    <property type="match status" value="1"/>
</dbReference>
<dbReference type="Proteomes" id="UP000077752">
    <property type="component" value="Unassembled WGS sequence"/>
</dbReference>
<keyword evidence="11 14" id="KW-1133">Transmembrane helix</keyword>
<dbReference type="CDD" id="cd06225">
    <property type="entry name" value="HAMP"/>
    <property type="match status" value="1"/>
</dbReference>
<evidence type="ECO:0000256" key="9">
    <source>
        <dbReference type="ARBA" id="ARBA00022777"/>
    </source>
</evidence>
<evidence type="ECO:0000256" key="6">
    <source>
        <dbReference type="ARBA" id="ARBA00022679"/>
    </source>
</evidence>
<evidence type="ECO:0000256" key="4">
    <source>
        <dbReference type="ARBA" id="ARBA00022519"/>
    </source>
</evidence>
<keyword evidence="7 14" id="KW-0812">Transmembrane</keyword>
<gene>
    <name evidence="17" type="ORF">AYO28_16640</name>
</gene>
<evidence type="ECO:0000256" key="10">
    <source>
        <dbReference type="ARBA" id="ARBA00022840"/>
    </source>
</evidence>
<dbReference type="InterPro" id="IPR003661">
    <property type="entry name" value="HisK_dim/P_dom"/>
</dbReference>
<dbReference type="RefSeq" id="WP_064302719.1">
    <property type="nucleotide sequence ID" value="NZ_LUCV01000015.1"/>
</dbReference>
<comment type="catalytic activity">
    <reaction evidence="1 14">
        <text>ATP + protein L-histidine = ADP + protein N-phospho-L-histidine.</text>
        <dbReference type="EC" id="2.7.13.3"/>
    </reaction>
</comment>
<dbReference type="AlphaFoldDB" id="A0A177SPB8"/>
<dbReference type="PROSITE" id="PS50885">
    <property type="entry name" value="HAMP"/>
    <property type="match status" value="1"/>
</dbReference>
<dbReference type="PROSITE" id="PS50109">
    <property type="entry name" value="HIS_KIN"/>
    <property type="match status" value="1"/>
</dbReference>
<accession>A0A177SPB8</accession>
<keyword evidence="12 14" id="KW-0902">Two-component regulatory system</keyword>
<dbReference type="Pfam" id="PF02518">
    <property type="entry name" value="HATPase_c"/>
    <property type="match status" value="1"/>
</dbReference>
<evidence type="ECO:0000313" key="18">
    <source>
        <dbReference type="Proteomes" id="UP000077752"/>
    </source>
</evidence>
<dbReference type="InterPro" id="IPR036097">
    <property type="entry name" value="HisK_dim/P_sf"/>
</dbReference>
<dbReference type="NCBIfam" id="TIGR01386">
    <property type="entry name" value="cztS_silS_copS"/>
    <property type="match status" value="1"/>
</dbReference>
<dbReference type="EC" id="2.7.13.3" evidence="14"/>
<keyword evidence="4 14" id="KW-0997">Cell inner membrane</keyword>